<protein>
    <submittedName>
        <fullName evidence="1">Uncharacterized protein</fullName>
    </submittedName>
</protein>
<evidence type="ECO:0000313" key="1">
    <source>
        <dbReference type="EMBL" id="ADO67247.1"/>
    </source>
</evidence>
<organism evidence="1 2">
    <name type="scientific">Cafeteria roenbergensis virus (strain BV-PW1)</name>
    <name type="common">CroV</name>
    <dbReference type="NCBI Taxonomy" id="693272"/>
    <lineage>
        <taxon>Viruses</taxon>
        <taxon>Varidnaviria</taxon>
        <taxon>Bamfordvirae</taxon>
        <taxon>Nucleocytoviricota</taxon>
        <taxon>Megaviricetes</taxon>
        <taxon>Imitervirales</taxon>
        <taxon>Mimiviridae</taxon>
        <taxon>Aliimimivirinae</taxon>
        <taxon>Rheavirus</taxon>
        <taxon>Rheavirus sinusmexicani</taxon>
    </lineage>
</organism>
<keyword evidence="2" id="KW-1185">Reference proteome</keyword>
<dbReference type="RefSeq" id="YP_003969846.1">
    <property type="nucleotide sequence ID" value="NC_014637.1"/>
</dbReference>
<name>E3T4Y4_CROVB</name>
<dbReference type="EMBL" id="GU244497">
    <property type="protein sequence ID" value="ADO67247.1"/>
    <property type="molecule type" value="Genomic_DNA"/>
</dbReference>
<proteinExistence type="predicted"/>
<accession>E3T4Y4</accession>
<dbReference type="GeneID" id="9887616"/>
<reference evidence="1 2" key="1">
    <citation type="journal article" date="2010" name="Proc. Natl. Acad. Sci. U.S.A.">
        <title>Giant virus with a remarkable complement of genes infects marine zooplankton.</title>
        <authorList>
            <person name="Fischer M.G."/>
            <person name="Allen M.J."/>
            <person name="Wilson W.H."/>
            <person name="Suttle C.A."/>
        </authorList>
    </citation>
    <scope>NUCLEOTIDE SEQUENCE [LARGE SCALE GENOMIC DNA]</scope>
    <source>
        <strain evidence="1 2">BV-PW1</strain>
    </source>
</reference>
<dbReference type="Proteomes" id="UP000029781">
    <property type="component" value="Segment"/>
</dbReference>
<sequence>MALSIKKLHKLLLKKFSYNSSTGQLKIYHKNIFNYPKNNKSKGLKFEIHNNIKKDDIDNYVIEMLTSNSYKNCRVIHPYLIGLSWFNVKTFLKVKKCLSSDCNEVVPKTNLNQSLNYRHQTRETLKIICILLGNKLFEENFPEYYNFLLSDKGVTVEEKINVNLPDNLTKRWVDIKLSFDDKISIYLEINEKHHDKEKDMKRAIEIFTKTNTMPLLYYQDEEDMTNLIPRIYLEICYAIANVDIHQALKFYLIIIDKLDPTFVNFSIDNINYKKIPVNQICLTLKQAGMTLASKYIKTLIIDGLLQEDDIEYEGTNVLEGTVSQTGCDIIFMRLDNKFFKGLESHNLATHLCKQYALIKQKYFKTLKTMLAHQQNHFKIIFKNRNELEHMFQEIKPVNQIIMEMNEMLYINCNITLLQKIKEEFDIELHPKYLFLVREEGKYLNNRTFKKITKAKYHETEETSNNIVNYRWIKQEEWDTIKTLF</sequence>
<evidence type="ECO:0000313" key="2">
    <source>
        <dbReference type="Proteomes" id="UP000029781"/>
    </source>
</evidence>
<gene>
    <name evidence="1" type="ORF">crov214</name>
</gene>
<organismHost>
    <name type="scientific">Cafeteria roenbergensis</name>
    <name type="common">Marine flagellate</name>
    <dbReference type="NCBI Taxonomy" id="33653"/>
</organismHost>
<dbReference type="KEGG" id="vg:9887616"/>